<reference evidence="6" key="1">
    <citation type="submission" date="2022-07" db="EMBL/GenBank/DDBJ databases">
        <title>Chromosome-level genome of Muraenolepis orangiensis.</title>
        <authorList>
            <person name="Kim J."/>
        </authorList>
    </citation>
    <scope>NUCLEOTIDE SEQUENCE</scope>
    <source>
        <strain evidence="6">KU_S4_2022</strain>
        <tissue evidence="6">Muscle</tissue>
    </source>
</reference>
<dbReference type="EMBL" id="JANIIK010000111">
    <property type="protein sequence ID" value="KAJ3595421.1"/>
    <property type="molecule type" value="Genomic_DNA"/>
</dbReference>
<evidence type="ECO:0000256" key="1">
    <source>
        <dbReference type="ARBA" id="ARBA00004370"/>
    </source>
</evidence>
<evidence type="ECO:0000259" key="5">
    <source>
        <dbReference type="Pfam" id="PF00028"/>
    </source>
</evidence>
<keyword evidence="7" id="KW-1185">Reference proteome</keyword>
<protein>
    <recommendedName>
        <fullName evidence="5">Cadherin domain-containing protein</fullName>
    </recommendedName>
</protein>
<dbReference type="GO" id="GO:0045296">
    <property type="term" value="F:cadherin binding"/>
    <property type="evidence" value="ECO:0007669"/>
    <property type="project" value="TreeGrafter"/>
</dbReference>
<dbReference type="Pfam" id="PF00028">
    <property type="entry name" value="Cadherin"/>
    <property type="match status" value="1"/>
</dbReference>
<dbReference type="InterPro" id="IPR002126">
    <property type="entry name" value="Cadherin-like_dom"/>
</dbReference>
<keyword evidence="4" id="KW-0472">Membrane</keyword>
<organism evidence="6 7">
    <name type="scientific">Muraenolepis orangiensis</name>
    <name type="common">Patagonian moray cod</name>
    <dbReference type="NCBI Taxonomy" id="630683"/>
    <lineage>
        <taxon>Eukaryota</taxon>
        <taxon>Metazoa</taxon>
        <taxon>Chordata</taxon>
        <taxon>Craniata</taxon>
        <taxon>Vertebrata</taxon>
        <taxon>Euteleostomi</taxon>
        <taxon>Actinopterygii</taxon>
        <taxon>Neopterygii</taxon>
        <taxon>Teleostei</taxon>
        <taxon>Neoteleostei</taxon>
        <taxon>Acanthomorphata</taxon>
        <taxon>Zeiogadaria</taxon>
        <taxon>Gadariae</taxon>
        <taxon>Gadiformes</taxon>
        <taxon>Muraenolepidoidei</taxon>
        <taxon>Muraenolepididae</taxon>
        <taxon>Muraenolepis</taxon>
    </lineage>
</organism>
<dbReference type="GO" id="GO:0034332">
    <property type="term" value="P:adherens junction organization"/>
    <property type="evidence" value="ECO:0007669"/>
    <property type="project" value="TreeGrafter"/>
</dbReference>
<dbReference type="OrthoDB" id="26203at2759"/>
<accession>A0A9Q0IFT4</accession>
<dbReference type="GO" id="GO:0008013">
    <property type="term" value="F:beta-catenin binding"/>
    <property type="evidence" value="ECO:0007669"/>
    <property type="project" value="TreeGrafter"/>
</dbReference>
<dbReference type="GO" id="GO:0007043">
    <property type="term" value="P:cell-cell junction assembly"/>
    <property type="evidence" value="ECO:0007669"/>
    <property type="project" value="TreeGrafter"/>
</dbReference>
<proteinExistence type="predicted"/>
<dbReference type="GO" id="GO:0007156">
    <property type="term" value="P:homophilic cell adhesion via plasma membrane adhesion molecules"/>
    <property type="evidence" value="ECO:0007669"/>
    <property type="project" value="InterPro"/>
</dbReference>
<dbReference type="GO" id="GO:0016477">
    <property type="term" value="P:cell migration"/>
    <property type="evidence" value="ECO:0007669"/>
    <property type="project" value="TreeGrafter"/>
</dbReference>
<dbReference type="AlphaFoldDB" id="A0A9Q0IFT4"/>
<dbReference type="GO" id="GO:0005509">
    <property type="term" value="F:calcium ion binding"/>
    <property type="evidence" value="ECO:0007669"/>
    <property type="project" value="InterPro"/>
</dbReference>
<dbReference type="Gene3D" id="2.60.40.60">
    <property type="entry name" value="Cadherins"/>
    <property type="match status" value="1"/>
</dbReference>
<evidence type="ECO:0000256" key="2">
    <source>
        <dbReference type="ARBA" id="ARBA00022737"/>
    </source>
</evidence>
<evidence type="ECO:0000313" key="7">
    <source>
        <dbReference type="Proteomes" id="UP001148018"/>
    </source>
</evidence>
<gene>
    <name evidence="6" type="ORF">NHX12_004725</name>
</gene>
<feature type="non-terminal residue" evidence="6">
    <location>
        <position position="60"/>
    </location>
</feature>
<keyword evidence="3" id="KW-0106">Calcium</keyword>
<dbReference type="SUPFAM" id="SSF49313">
    <property type="entry name" value="Cadherin-like"/>
    <property type="match status" value="1"/>
</dbReference>
<comment type="caution">
    <text evidence="6">The sequence shown here is derived from an EMBL/GenBank/DDBJ whole genome shotgun (WGS) entry which is preliminary data.</text>
</comment>
<evidence type="ECO:0000313" key="6">
    <source>
        <dbReference type="EMBL" id="KAJ3595421.1"/>
    </source>
</evidence>
<dbReference type="CDD" id="cd11304">
    <property type="entry name" value="Cadherin_repeat"/>
    <property type="match status" value="1"/>
</dbReference>
<keyword evidence="2" id="KW-0677">Repeat</keyword>
<evidence type="ECO:0000256" key="3">
    <source>
        <dbReference type="ARBA" id="ARBA00022837"/>
    </source>
</evidence>
<name>A0A9Q0IFT4_9TELE</name>
<dbReference type="GO" id="GO:0044331">
    <property type="term" value="P:cell-cell adhesion mediated by cadherin"/>
    <property type="evidence" value="ECO:0007669"/>
    <property type="project" value="TreeGrafter"/>
</dbReference>
<dbReference type="Proteomes" id="UP001148018">
    <property type="component" value="Unassembled WGS sequence"/>
</dbReference>
<comment type="subcellular location">
    <subcellularLocation>
        <location evidence="1">Membrane</location>
    </subcellularLocation>
</comment>
<dbReference type="InterPro" id="IPR015919">
    <property type="entry name" value="Cadherin-like_sf"/>
</dbReference>
<dbReference type="PANTHER" id="PTHR24027">
    <property type="entry name" value="CADHERIN-23"/>
    <property type="match status" value="1"/>
</dbReference>
<dbReference type="GO" id="GO:0016339">
    <property type="term" value="P:calcium-dependent cell-cell adhesion via plasma membrane cell adhesion molecules"/>
    <property type="evidence" value="ECO:0007669"/>
    <property type="project" value="TreeGrafter"/>
</dbReference>
<dbReference type="PANTHER" id="PTHR24027:SF272">
    <property type="entry name" value="CADHERIN-24"/>
    <property type="match status" value="1"/>
</dbReference>
<dbReference type="GO" id="GO:0000902">
    <property type="term" value="P:cell morphogenesis"/>
    <property type="evidence" value="ECO:0007669"/>
    <property type="project" value="TreeGrafter"/>
</dbReference>
<evidence type="ECO:0000256" key="4">
    <source>
        <dbReference type="ARBA" id="ARBA00023136"/>
    </source>
</evidence>
<feature type="domain" description="Cadherin" evidence="5">
    <location>
        <begin position="3"/>
        <end position="53"/>
    </location>
</feature>
<dbReference type="GO" id="GO:0005912">
    <property type="term" value="C:adherens junction"/>
    <property type="evidence" value="ECO:0007669"/>
    <property type="project" value="TreeGrafter"/>
</dbReference>
<sequence>MWSFSLSELAIPGAEVGRISASDTDVGENARLEYTILEGETGDTFNITGVNQEAVIVLNK</sequence>
<dbReference type="GO" id="GO:0016342">
    <property type="term" value="C:catenin complex"/>
    <property type="evidence" value="ECO:0007669"/>
    <property type="project" value="TreeGrafter"/>
</dbReference>
<dbReference type="InterPro" id="IPR039808">
    <property type="entry name" value="Cadherin"/>
</dbReference>